<dbReference type="RefSeq" id="XP_009216776.1">
    <property type="nucleotide sequence ID" value="XM_009218512.1"/>
</dbReference>
<evidence type="ECO:0000256" key="1">
    <source>
        <dbReference type="SAM" id="Phobius"/>
    </source>
</evidence>
<evidence type="ECO:0000313" key="4">
    <source>
        <dbReference type="Proteomes" id="UP000006039"/>
    </source>
</evidence>
<dbReference type="Proteomes" id="UP000006039">
    <property type="component" value="Unassembled WGS sequence"/>
</dbReference>
<dbReference type="VEuPathDB" id="FungiDB:GGTG_00761"/>
<reference evidence="2" key="2">
    <citation type="submission" date="2010-07" db="EMBL/GenBank/DDBJ databases">
        <authorList>
            <consortium name="The Broad Institute Genome Sequencing Platform"/>
            <consortium name="Broad Institute Genome Sequencing Center for Infectious Disease"/>
            <person name="Ma L.-J."/>
            <person name="Dead R."/>
            <person name="Young S."/>
            <person name="Zeng Q."/>
            <person name="Koehrsen M."/>
            <person name="Alvarado L."/>
            <person name="Berlin A."/>
            <person name="Chapman S.B."/>
            <person name="Chen Z."/>
            <person name="Freedman E."/>
            <person name="Gellesch M."/>
            <person name="Goldberg J."/>
            <person name="Griggs A."/>
            <person name="Gujja S."/>
            <person name="Heilman E.R."/>
            <person name="Heiman D."/>
            <person name="Hepburn T."/>
            <person name="Howarth C."/>
            <person name="Jen D."/>
            <person name="Larson L."/>
            <person name="Mehta T."/>
            <person name="Neiman D."/>
            <person name="Pearson M."/>
            <person name="Roberts A."/>
            <person name="Saif S."/>
            <person name="Shea T."/>
            <person name="Shenoy N."/>
            <person name="Sisk P."/>
            <person name="Stolte C."/>
            <person name="Sykes S."/>
            <person name="Walk T."/>
            <person name="White J."/>
            <person name="Yandava C."/>
            <person name="Haas B."/>
            <person name="Nusbaum C."/>
            <person name="Birren B."/>
        </authorList>
    </citation>
    <scope>NUCLEOTIDE SEQUENCE</scope>
    <source>
        <strain evidence="2">R3-111a-1</strain>
    </source>
</reference>
<dbReference type="GeneID" id="20341219"/>
<reference evidence="3" key="5">
    <citation type="submission" date="2018-04" db="UniProtKB">
        <authorList>
            <consortium name="EnsemblFungi"/>
        </authorList>
    </citation>
    <scope>IDENTIFICATION</scope>
    <source>
        <strain evidence="3">R3-111a-1</strain>
    </source>
</reference>
<organism evidence="2">
    <name type="scientific">Gaeumannomyces tritici (strain R3-111a-1)</name>
    <name type="common">Wheat and barley take-all root rot fungus</name>
    <name type="synonym">Gaeumannomyces graminis var. tritici</name>
    <dbReference type="NCBI Taxonomy" id="644352"/>
    <lineage>
        <taxon>Eukaryota</taxon>
        <taxon>Fungi</taxon>
        <taxon>Dikarya</taxon>
        <taxon>Ascomycota</taxon>
        <taxon>Pezizomycotina</taxon>
        <taxon>Sordariomycetes</taxon>
        <taxon>Sordariomycetidae</taxon>
        <taxon>Magnaporthales</taxon>
        <taxon>Magnaporthaceae</taxon>
        <taxon>Gaeumannomyces</taxon>
    </lineage>
</organism>
<name>J3NHM4_GAET3</name>
<keyword evidence="4" id="KW-1185">Reference proteome</keyword>
<keyword evidence="1" id="KW-1133">Transmembrane helix</keyword>
<gene>
    <name evidence="3" type="primary">20341219</name>
    <name evidence="2" type="ORF">GGTG_00761</name>
</gene>
<keyword evidence="1" id="KW-0472">Membrane</keyword>
<accession>J3NHM4</accession>
<keyword evidence="1" id="KW-0812">Transmembrane</keyword>
<evidence type="ECO:0000313" key="3">
    <source>
        <dbReference type="EnsemblFungi" id="EJT80767"/>
    </source>
</evidence>
<sequence length="111" mass="12550">MDFVCPRTRIRHPRLGLVATGLVTLCRVLRLGAILPLVDRIERTGEVGSGAGLLSVCKARTVTRACGKNNLIFQMLRLLKANCYAYVCVFYQIALVLGRYMQRREKKRPNK</sequence>
<proteinExistence type="predicted"/>
<dbReference type="HOGENOM" id="CLU_2158550_0_0_1"/>
<reference evidence="2" key="3">
    <citation type="submission" date="2010-09" db="EMBL/GenBank/DDBJ databases">
        <title>Annotation of Gaeumannomyces graminis var. tritici R3-111a-1.</title>
        <authorList>
            <consortium name="The Broad Institute Genome Sequencing Platform"/>
            <person name="Ma L.-J."/>
            <person name="Dead R."/>
            <person name="Young S.K."/>
            <person name="Zeng Q."/>
            <person name="Gargeya S."/>
            <person name="Fitzgerald M."/>
            <person name="Haas B."/>
            <person name="Abouelleil A."/>
            <person name="Alvarado L."/>
            <person name="Arachchi H.M."/>
            <person name="Berlin A."/>
            <person name="Brown A."/>
            <person name="Chapman S.B."/>
            <person name="Chen Z."/>
            <person name="Dunbar C."/>
            <person name="Freedman E."/>
            <person name="Gearin G."/>
            <person name="Gellesch M."/>
            <person name="Goldberg J."/>
            <person name="Griggs A."/>
            <person name="Gujja S."/>
            <person name="Heiman D."/>
            <person name="Howarth C."/>
            <person name="Larson L."/>
            <person name="Lui A."/>
            <person name="MacDonald P.J.P."/>
            <person name="Mehta T."/>
            <person name="Montmayeur A."/>
            <person name="Murphy C."/>
            <person name="Neiman D."/>
            <person name="Pearson M."/>
            <person name="Priest M."/>
            <person name="Roberts A."/>
            <person name="Saif S."/>
            <person name="Shea T."/>
            <person name="Shenoy N."/>
            <person name="Sisk P."/>
            <person name="Stolte C."/>
            <person name="Sykes S."/>
            <person name="Yandava C."/>
            <person name="Wortman J."/>
            <person name="Nusbaum C."/>
            <person name="Birren B."/>
        </authorList>
    </citation>
    <scope>NUCLEOTIDE SEQUENCE</scope>
    <source>
        <strain evidence="2">R3-111a-1</strain>
    </source>
</reference>
<dbReference type="EMBL" id="GL385395">
    <property type="protein sequence ID" value="EJT80767.1"/>
    <property type="molecule type" value="Genomic_DNA"/>
</dbReference>
<feature type="transmembrane region" description="Helical" evidence="1">
    <location>
        <begin position="84"/>
        <end position="101"/>
    </location>
</feature>
<reference evidence="4" key="1">
    <citation type="submission" date="2010-07" db="EMBL/GenBank/DDBJ databases">
        <title>The genome sequence of Gaeumannomyces graminis var. tritici strain R3-111a-1.</title>
        <authorList>
            <consortium name="The Broad Institute Genome Sequencing Platform"/>
            <person name="Ma L.-J."/>
            <person name="Dead R."/>
            <person name="Young S."/>
            <person name="Zeng Q."/>
            <person name="Koehrsen M."/>
            <person name="Alvarado L."/>
            <person name="Berlin A."/>
            <person name="Chapman S.B."/>
            <person name="Chen Z."/>
            <person name="Freedman E."/>
            <person name="Gellesch M."/>
            <person name="Goldberg J."/>
            <person name="Griggs A."/>
            <person name="Gujja S."/>
            <person name="Heilman E.R."/>
            <person name="Heiman D."/>
            <person name="Hepburn T."/>
            <person name="Howarth C."/>
            <person name="Jen D."/>
            <person name="Larson L."/>
            <person name="Mehta T."/>
            <person name="Neiman D."/>
            <person name="Pearson M."/>
            <person name="Roberts A."/>
            <person name="Saif S."/>
            <person name="Shea T."/>
            <person name="Shenoy N."/>
            <person name="Sisk P."/>
            <person name="Stolte C."/>
            <person name="Sykes S."/>
            <person name="Walk T."/>
            <person name="White J."/>
            <person name="Yandava C."/>
            <person name="Haas B."/>
            <person name="Nusbaum C."/>
            <person name="Birren B."/>
        </authorList>
    </citation>
    <scope>NUCLEOTIDE SEQUENCE [LARGE SCALE GENOMIC DNA]</scope>
    <source>
        <strain evidence="4">R3-111a-1</strain>
    </source>
</reference>
<evidence type="ECO:0000313" key="2">
    <source>
        <dbReference type="EMBL" id="EJT80767.1"/>
    </source>
</evidence>
<reference evidence="3" key="4">
    <citation type="journal article" date="2015" name="G3 (Bethesda)">
        <title>Genome sequences of three phytopathogenic species of the Magnaporthaceae family of fungi.</title>
        <authorList>
            <person name="Okagaki L.H."/>
            <person name="Nunes C.C."/>
            <person name="Sailsbery J."/>
            <person name="Clay B."/>
            <person name="Brown D."/>
            <person name="John T."/>
            <person name="Oh Y."/>
            <person name="Young N."/>
            <person name="Fitzgerald M."/>
            <person name="Haas B.J."/>
            <person name="Zeng Q."/>
            <person name="Young S."/>
            <person name="Adiconis X."/>
            <person name="Fan L."/>
            <person name="Levin J.Z."/>
            <person name="Mitchell T.K."/>
            <person name="Okubara P.A."/>
            <person name="Farman M.L."/>
            <person name="Kohn L.M."/>
            <person name="Birren B."/>
            <person name="Ma L.-J."/>
            <person name="Dean R.A."/>
        </authorList>
    </citation>
    <scope>NUCLEOTIDE SEQUENCE</scope>
    <source>
        <strain evidence="3">R3-111a-1</strain>
    </source>
</reference>
<protein>
    <submittedName>
        <fullName evidence="2 3">Uncharacterized protein</fullName>
    </submittedName>
</protein>
<dbReference type="EnsemblFungi" id="EJT80767">
    <property type="protein sequence ID" value="EJT80767"/>
    <property type="gene ID" value="GGTG_00761"/>
</dbReference>
<dbReference type="AlphaFoldDB" id="J3NHM4"/>